<evidence type="ECO:0000256" key="5">
    <source>
        <dbReference type="SAM" id="Coils"/>
    </source>
</evidence>
<sequence>MLARISAVRISAVRRIPQLVIVPARFTSSQVEGSVAQSKGFSKKEKAHEDEYIHRHEVELLQKLKAEIEKKKTELDDLTKKHSELEKNSKK</sequence>
<evidence type="ECO:0000256" key="2">
    <source>
        <dbReference type="ARBA" id="ARBA00010901"/>
    </source>
</evidence>
<evidence type="ECO:0000256" key="4">
    <source>
        <dbReference type="RuleBase" id="RU368087"/>
    </source>
</evidence>
<dbReference type="STRING" id="39966.A0A369J668"/>
<proteinExistence type="inferred from homology"/>
<comment type="subcellular location">
    <subcellularLocation>
        <location evidence="1">Mitochondrion</location>
    </subcellularLocation>
</comment>
<comment type="caution">
    <text evidence="6">The sequence shown here is derived from an EMBL/GenBank/DDBJ whole genome shotgun (WGS) entry which is preliminary data.</text>
</comment>
<gene>
    <name evidence="6" type="ORF">Hypma_001000</name>
</gene>
<feature type="coiled-coil region" evidence="5">
    <location>
        <begin position="54"/>
        <end position="88"/>
    </location>
</feature>
<dbReference type="Pfam" id="PF04568">
    <property type="entry name" value="IATP"/>
    <property type="match status" value="1"/>
</dbReference>
<dbReference type="OrthoDB" id="5532350at2759"/>
<dbReference type="GO" id="GO:0042030">
    <property type="term" value="F:ATPase inhibitor activity"/>
    <property type="evidence" value="ECO:0007669"/>
    <property type="project" value="InterPro"/>
</dbReference>
<dbReference type="InterPro" id="IPR007648">
    <property type="entry name" value="ATPase_inhibitor_mt"/>
</dbReference>
<dbReference type="Gene3D" id="1.20.5.500">
    <property type="entry name" value="Single helix bin"/>
    <property type="match status" value="1"/>
</dbReference>
<accession>A0A369J668</accession>
<name>A0A369J668_HYPMA</name>
<protein>
    <recommendedName>
        <fullName evidence="4">ATPase inhibitor, mitochondrial</fullName>
    </recommendedName>
</protein>
<comment type="function">
    <text evidence="4">Inhibits the enzyme activity of ATPase.</text>
</comment>
<dbReference type="Proteomes" id="UP000076154">
    <property type="component" value="Unassembled WGS sequence"/>
</dbReference>
<keyword evidence="5" id="KW-0175">Coiled coil</keyword>
<comment type="similarity">
    <text evidence="2 4">Belongs to the ATPase inhibitor family.</text>
</comment>
<dbReference type="GO" id="GO:0005739">
    <property type="term" value="C:mitochondrion"/>
    <property type="evidence" value="ECO:0007669"/>
    <property type="project" value="UniProtKB-SubCell"/>
</dbReference>
<dbReference type="AlphaFoldDB" id="A0A369J668"/>
<dbReference type="InParanoid" id="A0A369J668"/>
<evidence type="ECO:0000313" key="6">
    <source>
        <dbReference type="EMBL" id="RDB17559.1"/>
    </source>
</evidence>
<keyword evidence="7" id="KW-1185">Reference proteome</keyword>
<reference evidence="6" key="1">
    <citation type="submission" date="2018-04" db="EMBL/GenBank/DDBJ databases">
        <title>Whole genome sequencing of Hypsizygus marmoreus.</title>
        <authorList>
            <person name="Choi I.-G."/>
            <person name="Min B."/>
            <person name="Kim J.-G."/>
            <person name="Kim S."/>
            <person name="Oh Y.-L."/>
            <person name="Kong W.-S."/>
            <person name="Park H."/>
            <person name="Jeong J."/>
            <person name="Song E.-S."/>
        </authorList>
    </citation>
    <scope>NUCLEOTIDE SEQUENCE [LARGE SCALE GENOMIC DNA]</scope>
    <source>
        <strain evidence="6">51987-8</strain>
    </source>
</reference>
<evidence type="ECO:0000313" key="7">
    <source>
        <dbReference type="Proteomes" id="UP000076154"/>
    </source>
</evidence>
<dbReference type="EMBL" id="LUEZ02000110">
    <property type="protein sequence ID" value="RDB17559.1"/>
    <property type="molecule type" value="Genomic_DNA"/>
</dbReference>
<organism evidence="6 7">
    <name type="scientific">Hypsizygus marmoreus</name>
    <name type="common">White beech mushroom</name>
    <name type="synonym">Agaricus marmoreus</name>
    <dbReference type="NCBI Taxonomy" id="39966"/>
    <lineage>
        <taxon>Eukaryota</taxon>
        <taxon>Fungi</taxon>
        <taxon>Dikarya</taxon>
        <taxon>Basidiomycota</taxon>
        <taxon>Agaricomycotina</taxon>
        <taxon>Agaricomycetes</taxon>
        <taxon>Agaricomycetidae</taxon>
        <taxon>Agaricales</taxon>
        <taxon>Tricholomatineae</taxon>
        <taxon>Lyophyllaceae</taxon>
        <taxon>Hypsizygus</taxon>
    </lineage>
</organism>
<evidence type="ECO:0000256" key="3">
    <source>
        <dbReference type="ARBA" id="ARBA00023128"/>
    </source>
</evidence>
<evidence type="ECO:0000256" key="1">
    <source>
        <dbReference type="ARBA" id="ARBA00004173"/>
    </source>
</evidence>
<keyword evidence="3" id="KW-0496">Mitochondrion</keyword>